<evidence type="ECO:0000256" key="8">
    <source>
        <dbReference type="ARBA" id="ARBA00049598"/>
    </source>
</evidence>
<feature type="region of interest" description="Disordered" evidence="14">
    <location>
        <begin position="179"/>
        <end position="266"/>
    </location>
</feature>
<gene>
    <name evidence="16" type="ORF">P154DRAFT_520237</name>
</gene>
<feature type="compositionally biased region" description="Basic and acidic residues" evidence="14">
    <location>
        <begin position="201"/>
        <end position="214"/>
    </location>
</feature>
<keyword evidence="5 13" id="KW-0863">Zinc-finger</keyword>
<dbReference type="Pfam" id="PF25790">
    <property type="entry name" value="BCD1"/>
    <property type="match status" value="1"/>
</dbReference>
<dbReference type="GO" id="GO:0070761">
    <property type="term" value="C:pre-snoRNP complex"/>
    <property type="evidence" value="ECO:0007669"/>
    <property type="project" value="TreeGrafter"/>
</dbReference>
<dbReference type="Proteomes" id="UP000799779">
    <property type="component" value="Unassembled WGS sequence"/>
</dbReference>
<reference evidence="16" key="1">
    <citation type="journal article" date="2020" name="Stud. Mycol.">
        <title>101 Dothideomycetes genomes: a test case for predicting lifestyles and emergence of pathogens.</title>
        <authorList>
            <person name="Haridas S."/>
            <person name="Albert R."/>
            <person name="Binder M."/>
            <person name="Bloem J."/>
            <person name="Labutti K."/>
            <person name="Salamov A."/>
            <person name="Andreopoulos B."/>
            <person name="Baker S."/>
            <person name="Barry K."/>
            <person name="Bills G."/>
            <person name="Bluhm B."/>
            <person name="Cannon C."/>
            <person name="Castanera R."/>
            <person name="Culley D."/>
            <person name="Daum C."/>
            <person name="Ezra D."/>
            <person name="Gonzalez J."/>
            <person name="Henrissat B."/>
            <person name="Kuo A."/>
            <person name="Liang C."/>
            <person name="Lipzen A."/>
            <person name="Lutzoni F."/>
            <person name="Magnuson J."/>
            <person name="Mondo S."/>
            <person name="Nolan M."/>
            <person name="Ohm R."/>
            <person name="Pangilinan J."/>
            <person name="Park H.-J."/>
            <person name="Ramirez L."/>
            <person name="Alfaro M."/>
            <person name="Sun H."/>
            <person name="Tritt A."/>
            <person name="Yoshinaga Y."/>
            <person name="Zwiers L.-H."/>
            <person name="Turgeon B."/>
            <person name="Goodwin S."/>
            <person name="Spatafora J."/>
            <person name="Crous P."/>
            <person name="Grigoriev I."/>
        </authorList>
    </citation>
    <scope>NUCLEOTIDE SEQUENCE</scope>
    <source>
        <strain evidence="16">CBS 123094</strain>
    </source>
</reference>
<evidence type="ECO:0000313" key="17">
    <source>
        <dbReference type="Proteomes" id="UP000799779"/>
    </source>
</evidence>
<evidence type="ECO:0000256" key="4">
    <source>
        <dbReference type="ARBA" id="ARBA00022723"/>
    </source>
</evidence>
<accession>A0A6A5WNJ1</accession>
<dbReference type="OrthoDB" id="272357at2759"/>
<keyword evidence="7" id="KW-0832">Ubl conjugation</keyword>
<organism evidence="16 17">
    <name type="scientific">Amniculicola lignicola CBS 123094</name>
    <dbReference type="NCBI Taxonomy" id="1392246"/>
    <lineage>
        <taxon>Eukaryota</taxon>
        <taxon>Fungi</taxon>
        <taxon>Dikarya</taxon>
        <taxon>Ascomycota</taxon>
        <taxon>Pezizomycotina</taxon>
        <taxon>Dothideomycetes</taxon>
        <taxon>Pleosporomycetidae</taxon>
        <taxon>Pleosporales</taxon>
        <taxon>Amniculicolaceae</taxon>
        <taxon>Amniculicola</taxon>
    </lineage>
</organism>
<evidence type="ECO:0000256" key="13">
    <source>
        <dbReference type="PROSITE-ProRule" id="PRU00453"/>
    </source>
</evidence>
<dbReference type="Pfam" id="PF04438">
    <property type="entry name" value="zf-HIT"/>
    <property type="match status" value="1"/>
</dbReference>
<evidence type="ECO:0000256" key="9">
    <source>
        <dbReference type="ARBA" id="ARBA00049654"/>
    </source>
</evidence>
<dbReference type="InterPro" id="IPR057721">
    <property type="entry name" value="BCD1_alpha/beta"/>
</dbReference>
<evidence type="ECO:0000256" key="2">
    <source>
        <dbReference type="ARBA" id="ARBA00022517"/>
    </source>
</evidence>
<evidence type="ECO:0000256" key="7">
    <source>
        <dbReference type="ARBA" id="ARBA00022843"/>
    </source>
</evidence>
<evidence type="ECO:0000259" key="15">
    <source>
        <dbReference type="PROSITE" id="PS51083"/>
    </source>
</evidence>
<evidence type="ECO:0000256" key="12">
    <source>
        <dbReference type="ARBA" id="ARBA00077531"/>
    </source>
</evidence>
<dbReference type="InterPro" id="IPR051639">
    <property type="entry name" value="BCD1"/>
</dbReference>
<feature type="domain" description="HIT-type" evidence="15">
    <location>
        <begin position="11"/>
        <end position="45"/>
    </location>
</feature>
<dbReference type="GO" id="GO:0000463">
    <property type="term" value="P:maturation of LSU-rRNA from tricistronic rRNA transcript (SSU-rRNA, 5.8S rRNA, LSU-rRNA)"/>
    <property type="evidence" value="ECO:0007669"/>
    <property type="project" value="TreeGrafter"/>
</dbReference>
<dbReference type="Gene3D" id="3.30.60.190">
    <property type="match status" value="1"/>
</dbReference>
<dbReference type="EMBL" id="ML977573">
    <property type="protein sequence ID" value="KAF2003282.1"/>
    <property type="molecule type" value="Genomic_DNA"/>
</dbReference>
<keyword evidence="17" id="KW-1185">Reference proteome</keyword>
<evidence type="ECO:0000256" key="1">
    <source>
        <dbReference type="ARBA" id="ARBA00022499"/>
    </source>
</evidence>
<comment type="subunit">
    <text evidence="10">Interacts with FBL, SNU13, NOP58, NUFIP1, RUVBL1, RUVBL2 and TAF9. Interacts (via HIT-type zinc finger) with the RUVBL1/RUVBL2 complex in the presence of ADP.</text>
</comment>
<evidence type="ECO:0000256" key="11">
    <source>
        <dbReference type="ARBA" id="ARBA00068630"/>
    </source>
</evidence>
<dbReference type="PANTHER" id="PTHR13483">
    <property type="entry name" value="BOX C_D SNORNA PROTEIN 1-RELATED"/>
    <property type="match status" value="1"/>
</dbReference>
<keyword evidence="3" id="KW-0597">Phosphoprotein</keyword>
<evidence type="ECO:0000256" key="10">
    <source>
        <dbReference type="ARBA" id="ARBA00061949"/>
    </source>
</evidence>
<name>A0A6A5WNJ1_9PLEO</name>
<feature type="compositionally biased region" description="Basic and acidic residues" evidence="14">
    <location>
        <begin position="96"/>
        <end position="106"/>
    </location>
</feature>
<evidence type="ECO:0000313" key="16">
    <source>
        <dbReference type="EMBL" id="KAF2003282.1"/>
    </source>
</evidence>
<dbReference type="GO" id="GO:0005634">
    <property type="term" value="C:nucleus"/>
    <property type="evidence" value="ECO:0007669"/>
    <property type="project" value="TreeGrafter"/>
</dbReference>
<sequence length="387" mass="42457">MADDALLSDLCSICNTTTSKYRCPGCDARTCSLPCYKRHQQWAQCTGKRDPTKFIKKSQLATPAGIDHDFNFLASIERGVERADREVQERGLGASDDVRAGPRKGEVGDRQLQAAGVTVIRAPKGLTRQKQNKTHRSSKKGNIVWTVEWIHGNREHLLSEISEVVPIEEAYCSAIGQPIQKSGKKRKRDISDQDAPSLQDQIRREGVEKPHQESKLSTPGRTPGSESQPSAADLSRGSGPDAGADAQMASAVRPRHDGDEPEPESVSPEYHFFLLRPRTSSTRHVLIPIDRSSTLQQSLHGRAVLEFPTLYVFPSASAGTLPDDVVLEADYLNQETGEQKGLEQIISKATTLQKGGNNDADNKFDGSEEVDSQRLIEVLKRDLGGVA</sequence>
<feature type="region of interest" description="Disordered" evidence="14">
    <location>
        <begin position="86"/>
        <end position="106"/>
    </location>
</feature>
<dbReference type="FunFam" id="3.30.60.190:FF:000001">
    <property type="entry name" value="box C/D snoRNA protein 1"/>
    <property type="match status" value="1"/>
</dbReference>
<dbReference type="GO" id="GO:0048254">
    <property type="term" value="P:snoRNA localization"/>
    <property type="evidence" value="ECO:0007669"/>
    <property type="project" value="TreeGrafter"/>
</dbReference>
<feature type="compositionally biased region" description="Polar residues" evidence="14">
    <location>
        <begin position="215"/>
        <end position="230"/>
    </location>
</feature>
<dbReference type="AlphaFoldDB" id="A0A6A5WNJ1"/>
<protein>
    <recommendedName>
        <fullName evidence="11">Box C/D snoRNA protein 1</fullName>
    </recommendedName>
    <alternativeName>
        <fullName evidence="12">Zinc finger HIT domain-containing protein 6</fullName>
    </alternativeName>
</protein>
<keyword evidence="6" id="KW-0862">Zinc</keyword>
<dbReference type="SUPFAM" id="SSF144232">
    <property type="entry name" value="HIT/MYND zinc finger-like"/>
    <property type="match status" value="1"/>
</dbReference>
<keyword evidence="1" id="KW-1017">Isopeptide bond</keyword>
<keyword evidence="4" id="KW-0479">Metal-binding</keyword>
<dbReference type="CDD" id="cd23023">
    <property type="entry name" value="zf-HIT_BCD1"/>
    <property type="match status" value="1"/>
</dbReference>
<dbReference type="GO" id="GO:0008270">
    <property type="term" value="F:zinc ion binding"/>
    <property type="evidence" value="ECO:0007669"/>
    <property type="project" value="UniProtKB-UniRule"/>
</dbReference>
<proteinExistence type="inferred from homology"/>
<dbReference type="PANTHER" id="PTHR13483:SF11">
    <property type="entry name" value="ZINC FINGER HIT DOMAIN-CONTAINING PROTEIN 3"/>
    <property type="match status" value="1"/>
</dbReference>
<evidence type="ECO:0000256" key="3">
    <source>
        <dbReference type="ARBA" id="ARBA00022553"/>
    </source>
</evidence>
<comment type="similarity">
    <text evidence="9">Belongs to the BCD1 family.</text>
</comment>
<evidence type="ECO:0000256" key="14">
    <source>
        <dbReference type="SAM" id="MobiDB-lite"/>
    </source>
</evidence>
<dbReference type="GO" id="GO:0000492">
    <property type="term" value="P:box C/D snoRNP assembly"/>
    <property type="evidence" value="ECO:0007669"/>
    <property type="project" value="TreeGrafter"/>
</dbReference>
<evidence type="ECO:0000256" key="6">
    <source>
        <dbReference type="ARBA" id="ARBA00022833"/>
    </source>
</evidence>
<dbReference type="InterPro" id="IPR007529">
    <property type="entry name" value="Znf_HIT"/>
</dbReference>
<comment type="function">
    <text evidence="8">Required for box C/D snoRNAs accumulation involved in snoRNA processing, snoRNA transport to the nucleolus and ribosome biogenesis.</text>
</comment>
<keyword evidence="2" id="KW-0690">Ribosome biogenesis</keyword>
<evidence type="ECO:0000256" key="5">
    <source>
        <dbReference type="ARBA" id="ARBA00022771"/>
    </source>
</evidence>
<dbReference type="PROSITE" id="PS51083">
    <property type="entry name" value="ZF_HIT"/>
    <property type="match status" value="1"/>
</dbReference>